<protein>
    <submittedName>
        <fullName evidence="2">Ceramide-1-phosphate transfer protein</fullName>
    </submittedName>
</protein>
<reference evidence="2" key="1">
    <citation type="submission" date="2016-01" db="EMBL/GenBank/DDBJ databases">
        <title>Reference transcriptome for the parasite Schistocephalus solidus: insights into the molecular evolution of parasitism.</title>
        <authorList>
            <person name="Hebert F.O."/>
            <person name="Grambauer S."/>
            <person name="Barber I."/>
            <person name="Landry C.R."/>
            <person name="Aubin-Horth N."/>
        </authorList>
    </citation>
    <scope>NUCLEOTIDE SEQUENCE</scope>
</reference>
<evidence type="ECO:0000259" key="1">
    <source>
        <dbReference type="Pfam" id="PF08718"/>
    </source>
</evidence>
<accession>A0A0X3NP06</accession>
<organism evidence="2">
    <name type="scientific">Schistocephalus solidus</name>
    <name type="common">Tapeworm</name>
    <dbReference type="NCBI Taxonomy" id="70667"/>
    <lineage>
        <taxon>Eukaryota</taxon>
        <taxon>Metazoa</taxon>
        <taxon>Spiralia</taxon>
        <taxon>Lophotrochozoa</taxon>
        <taxon>Platyhelminthes</taxon>
        <taxon>Cestoda</taxon>
        <taxon>Eucestoda</taxon>
        <taxon>Diphyllobothriidea</taxon>
        <taxon>Diphyllobothriidae</taxon>
        <taxon>Schistocephalus</taxon>
    </lineage>
</organism>
<dbReference type="GO" id="GO:1902387">
    <property type="term" value="F:ceramide 1-phosphate binding"/>
    <property type="evidence" value="ECO:0007669"/>
    <property type="project" value="TreeGrafter"/>
</dbReference>
<dbReference type="EMBL" id="GEEE01021544">
    <property type="protein sequence ID" value="JAP41681.1"/>
    <property type="molecule type" value="Transcribed_RNA"/>
</dbReference>
<dbReference type="InterPro" id="IPR036497">
    <property type="entry name" value="GLTP_sf"/>
</dbReference>
<dbReference type="SUPFAM" id="SSF110004">
    <property type="entry name" value="Glycolipid transfer protein, GLTP"/>
    <property type="match status" value="1"/>
</dbReference>
<name>A0A0X3NP06_SCHSO</name>
<dbReference type="GO" id="GO:0005829">
    <property type="term" value="C:cytosol"/>
    <property type="evidence" value="ECO:0007669"/>
    <property type="project" value="TreeGrafter"/>
</dbReference>
<sequence>MAQKQANVFNLKFVMDQFSKAVTDNDTDICLEDYCVGYGELSNLLDALGKIMYFVLRDVSKKLEILNNLRDPKISPDYFENFVSVSKMCSFETSQYENNKPVGKLFTSGSRNLLRLHRALIFIIYLFERICTEPEEKTLCELAQSAYEETLANHHSWVVRNAVTVAFHALPYRQQFIEKMVAVQPADTQLTTIEACRDFLLKQGIPALKKAYDVTEAIFKKFDMLNLP</sequence>
<dbReference type="GO" id="GO:0016020">
    <property type="term" value="C:membrane"/>
    <property type="evidence" value="ECO:0007669"/>
    <property type="project" value="TreeGrafter"/>
</dbReference>
<dbReference type="PANTHER" id="PTHR10219">
    <property type="entry name" value="GLYCOLIPID TRANSFER PROTEIN-RELATED"/>
    <property type="match status" value="1"/>
</dbReference>
<gene>
    <name evidence="2" type="primary">CPTP</name>
    <name evidence="2" type="ORF">TR130833</name>
</gene>
<dbReference type="InterPro" id="IPR014830">
    <property type="entry name" value="Glycolipid_transfer_prot_dom"/>
</dbReference>
<dbReference type="GO" id="GO:1902388">
    <property type="term" value="F:ceramide 1-phosphate transfer activity"/>
    <property type="evidence" value="ECO:0007669"/>
    <property type="project" value="TreeGrafter"/>
</dbReference>
<dbReference type="Pfam" id="PF08718">
    <property type="entry name" value="GLTP"/>
    <property type="match status" value="1"/>
</dbReference>
<feature type="domain" description="Glycolipid transfer protein" evidence="1">
    <location>
        <begin position="31"/>
        <end position="180"/>
    </location>
</feature>
<dbReference type="Gene3D" id="1.10.3520.10">
    <property type="entry name" value="Glycolipid transfer protein"/>
    <property type="match status" value="1"/>
</dbReference>
<dbReference type="AlphaFoldDB" id="A0A0X3NP06"/>
<proteinExistence type="predicted"/>
<evidence type="ECO:0000313" key="2">
    <source>
        <dbReference type="EMBL" id="JAP41681.1"/>
    </source>
</evidence>
<dbReference type="PANTHER" id="PTHR10219:SF43">
    <property type="entry name" value="GLYCOLIPID TRANSFER PROTEIN DOMAIN-CONTAINING PROTEIN"/>
    <property type="match status" value="1"/>
</dbReference>